<reference evidence="1 2" key="1">
    <citation type="journal article" date="2017" name="Appl. Environ. Microbiol.">
        <title>Parallel evolution of two clades of a major Atlantic endemic Vibrio parahaemolyticus pathogen lineage by independent acquisition of related pathogenicity islands.</title>
        <authorList>
            <person name="Xu F."/>
            <person name="Gonzalez-Escalona N."/>
            <person name="Drees K.P."/>
            <person name="Sebra R.P."/>
            <person name="Cooper V.S."/>
            <person name="Jones S.H."/>
            <person name="Whistler C.A."/>
        </authorList>
    </citation>
    <scope>NUCLEOTIDE SEQUENCE [LARGE SCALE GENOMIC DNA]</scope>
    <source>
        <strain evidence="1 2">MAVP-3</strain>
    </source>
</reference>
<organism evidence="1 2">
    <name type="scientific">Vibrio parahaemolyticus</name>
    <dbReference type="NCBI Taxonomy" id="670"/>
    <lineage>
        <taxon>Bacteria</taxon>
        <taxon>Pseudomonadati</taxon>
        <taxon>Pseudomonadota</taxon>
        <taxon>Gammaproteobacteria</taxon>
        <taxon>Vibrionales</taxon>
        <taxon>Vibrionaceae</taxon>
        <taxon>Vibrio</taxon>
    </lineage>
</organism>
<accession>A0A227J775</accession>
<dbReference type="EMBL" id="NIXT01002418">
    <property type="protein sequence ID" value="OXE30234.1"/>
    <property type="molecule type" value="Genomic_DNA"/>
</dbReference>
<proteinExistence type="predicted"/>
<feature type="non-terminal residue" evidence="1">
    <location>
        <position position="1"/>
    </location>
</feature>
<name>A0A227J775_VIBPH</name>
<evidence type="ECO:0000313" key="1">
    <source>
        <dbReference type="EMBL" id="OXE30234.1"/>
    </source>
</evidence>
<evidence type="ECO:0000313" key="2">
    <source>
        <dbReference type="Proteomes" id="UP000214596"/>
    </source>
</evidence>
<feature type="non-terminal residue" evidence="1">
    <location>
        <position position="118"/>
    </location>
</feature>
<dbReference type="AlphaFoldDB" id="A0A227J775"/>
<sequence length="118" mass="12831">PHYLEKGANWNMQPMVSAMPSLAKLNAALTDPAEQANMVQQLSSGVFASSPVDVSKLATDPTEQLKLVGSKLYLNDGTQLDSERVITRYSPVPEVKSLENVEFLLFTPQNGVAKDVVI</sequence>
<comment type="caution">
    <text evidence="1">The sequence shown here is derived from an EMBL/GenBank/DDBJ whole genome shotgun (WGS) entry which is preliminary data.</text>
</comment>
<gene>
    <name evidence="1" type="ORF">CA163_24410</name>
</gene>
<dbReference type="Proteomes" id="UP000214596">
    <property type="component" value="Unassembled WGS sequence"/>
</dbReference>
<protein>
    <submittedName>
        <fullName evidence="1">Lipase</fullName>
    </submittedName>
</protein>